<accession>A6HX92</accession>
<gene>
    <name evidence="1" type="ORF">rCG_47146</name>
</gene>
<evidence type="ECO:0000313" key="2">
    <source>
        <dbReference type="Proteomes" id="UP000234681"/>
    </source>
</evidence>
<protein>
    <submittedName>
        <fullName evidence="1">RCG47146</fullName>
    </submittedName>
</protein>
<reference evidence="2" key="1">
    <citation type="submission" date="2005-09" db="EMBL/GenBank/DDBJ databases">
        <authorList>
            <person name="Mural R.J."/>
            <person name="Li P.W."/>
            <person name="Adams M.D."/>
            <person name="Amanatides P.G."/>
            <person name="Baden-Tillson H."/>
            <person name="Barnstead M."/>
            <person name="Chin S.H."/>
            <person name="Dew I."/>
            <person name="Evans C.A."/>
            <person name="Ferriera S."/>
            <person name="Flanigan M."/>
            <person name="Fosler C."/>
            <person name="Glodek A."/>
            <person name="Gu Z."/>
            <person name="Holt R.A."/>
            <person name="Jennings D."/>
            <person name="Kraft C.L."/>
            <person name="Lu F."/>
            <person name="Nguyen T."/>
            <person name="Nusskern D.R."/>
            <person name="Pfannkoch C.M."/>
            <person name="Sitter C."/>
            <person name="Sutton G.G."/>
            <person name="Venter J.C."/>
            <person name="Wang Z."/>
            <person name="Woodage T."/>
            <person name="Zheng X.H."/>
            <person name="Zhong F."/>
        </authorList>
    </citation>
    <scope>NUCLEOTIDE SEQUENCE [LARGE SCALE GENOMIC DNA]</scope>
    <source>
        <strain>BN</strain>
        <strain evidence="2">Sprague-Dawley</strain>
    </source>
</reference>
<evidence type="ECO:0000313" key="1">
    <source>
        <dbReference type="EMBL" id="EDM11823.1"/>
    </source>
</evidence>
<proteinExistence type="predicted"/>
<dbReference type="Proteomes" id="UP000234681">
    <property type="component" value="Chromosome 1"/>
</dbReference>
<dbReference type="AlphaFoldDB" id="A6HX92"/>
<name>A6HX92_RAT</name>
<organism evidence="1 2">
    <name type="scientific">Rattus norvegicus</name>
    <name type="common">Rat</name>
    <dbReference type="NCBI Taxonomy" id="10116"/>
    <lineage>
        <taxon>Eukaryota</taxon>
        <taxon>Metazoa</taxon>
        <taxon>Chordata</taxon>
        <taxon>Craniata</taxon>
        <taxon>Vertebrata</taxon>
        <taxon>Euteleostomi</taxon>
        <taxon>Mammalia</taxon>
        <taxon>Eutheria</taxon>
        <taxon>Euarchontoglires</taxon>
        <taxon>Glires</taxon>
        <taxon>Rodentia</taxon>
        <taxon>Myomorpha</taxon>
        <taxon>Muroidea</taxon>
        <taxon>Muridae</taxon>
        <taxon>Murinae</taxon>
        <taxon>Rattus</taxon>
    </lineage>
</organism>
<sequence length="71" mass="7676">MAKESAIVPMAGPERINHHSTLCHLIPYDRCKVVTLTKKQQAMVSEIPGCEDGGNERVRQVSAKAGTVSSI</sequence>
<dbReference type="EMBL" id="CH473953">
    <property type="protein sequence ID" value="EDM11823.1"/>
    <property type="molecule type" value="Genomic_DNA"/>
</dbReference>